<dbReference type="PANTHER" id="PTHR45775">
    <property type="entry name" value="RAD, GEM/KIR FAMILY MEMBER 2, ISOFORM C"/>
    <property type="match status" value="1"/>
</dbReference>
<proteinExistence type="inferred from homology"/>
<dbReference type="PRINTS" id="PR00449">
    <property type="entry name" value="RASTRNSFRMNG"/>
</dbReference>
<keyword evidence="2" id="KW-0597">Phosphoprotein</keyword>
<dbReference type="KEGG" id="goe:108864721"/>
<accession>A0AAJ7SGN5</accession>
<dbReference type="SMART" id="SM00175">
    <property type="entry name" value="RAB"/>
    <property type="match status" value="1"/>
</dbReference>
<dbReference type="Pfam" id="PF00071">
    <property type="entry name" value="Ras"/>
    <property type="match status" value="1"/>
</dbReference>
<dbReference type="GO" id="GO:0005525">
    <property type="term" value="F:GTP binding"/>
    <property type="evidence" value="ECO:0007669"/>
    <property type="project" value="InterPro"/>
</dbReference>
<keyword evidence="4" id="KW-1185">Reference proteome</keyword>
<dbReference type="PROSITE" id="PS51419">
    <property type="entry name" value="RAB"/>
    <property type="match status" value="1"/>
</dbReference>
<evidence type="ECO:0000256" key="3">
    <source>
        <dbReference type="SAM" id="MobiDB-lite"/>
    </source>
</evidence>
<feature type="region of interest" description="Disordered" evidence="3">
    <location>
        <begin position="1"/>
        <end position="22"/>
    </location>
</feature>
<dbReference type="InterPro" id="IPR027417">
    <property type="entry name" value="P-loop_NTPase"/>
</dbReference>
<dbReference type="Gene3D" id="3.40.50.300">
    <property type="entry name" value="P-loop containing nucleotide triphosphate hydrolases"/>
    <property type="match status" value="1"/>
</dbReference>
<feature type="compositionally biased region" description="Low complexity" evidence="3">
    <location>
        <begin position="63"/>
        <end position="89"/>
    </location>
</feature>
<dbReference type="GO" id="GO:0003924">
    <property type="term" value="F:GTPase activity"/>
    <property type="evidence" value="ECO:0007669"/>
    <property type="project" value="InterPro"/>
</dbReference>
<dbReference type="Proteomes" id="UP000694867">
    <property type="component" value="Unplaced"/>
</dbReference>
<name>A0AAJ7SGN5_9ACAR</name>
<dbReference type="InterPro" id="IPR051641">
    <property type="entry name" value="RGK_GTP-binding_reg"/>
</dbReference>
<dbReference type="GO" id="GO:0005246">
    <property type="term" value="F:calcium channel regulator activity"/>
    <property type="evidence" value="ECO:0007669"/>
    <property type="project" value="TreeGrafter"/>
</dbReference>
<dbReference type="PANTHER" id="PTHR45775:SF6">
    <property type="entry name" value="RAD, GEM_KIR FAMILY MEMBER 2, ISOFORM C"/>
    <property type="match status" value="1"/>
</dbReference>
<reference evidence="5" key="1">
    <citation type="submission" date="2025-08" db="UniProtKB">
        <authorList>
            <consortium name="RefSeq"/>
        </authorList>
    </citation>
    <scope>IDENTIFICATION</scope>
</reference>
<dbReference type="SMART" id="SM00174">
    <property type="entry name" value="RHO"/>
    <property type="match status" value="1"/>
</dbReference>
<dbReference type="InterPro" id="IPR001806">
    <property type="entry name" value="Small_GTPase"/>
</dbReference>
<sequence>MYVDLRVPPIEKRHSEPFTDSLSIPQISTCLSAPDLSLPQQRLFQEFCFPGGPAHQTPPVPPRSSASRSSPSPRSGASSTSVSPKRSPSGDCERKYPTVVVDVRRSSSAKRKGDEPDGWLEFYHRRVPSASRRGSVAQLLSAGGPRCRSFSITPKGSVVNLGDIQIVDSSRRRSTGSCNDSSDIQLLTQRVRLVGSAGVGKSCLIEQFKDGFANSVNEFGYLEIVTSPPPSVQCSVETQSTRLVLDGEEFEVDFDELLPTEVSKLRISQSDAIVIVYSITDSDSLQAAEDTLKYLRMMFGYGKVKRKSAAAIKHALHPRPMILAGNKADLARKRTVSTEAGRSLAKRFDCRFLETSACIGHNVDELLVEILKEIRVKHRSSSLPGWSLNLPSVFVACADTTPLNVAASTPKPANAAAAAADMGTTLEASASRIAAPMQSQSSGRTFCFKARGLLQRFWTRCDSGRTRSCEDLDVL</sequence>
<dbReference type="PROSITE" id="PS51421">
    <property type="entry name" value="RAS"/>
    <property type="match status" value="1"/>
</dbReference>
<evidence type="ECO:0000313" key="4">
    <source>
        <dbReference type="Proteomes" id="UP000694867"/>
    </source>
</evidence>
<dbReference type="SMART" id="SM00173">
    <property type="entry name" value="RAS"/>
    <property type="match status" value="1"/>
</dbReference>
<gene>
    <name evidence="5" type="primary">LOC108864721</name>
</gene>
<evidence type="ECO:0000313" key="5">
    <source>
        <dbReference type="RefSeq" id="XP_028968332.1"/>
    </source>
</evidence>
<dbReference type="RefSeq" id="XP_028968332.1">
    <property type="nucleotide sequence ID" value="XM_029112499.1"/>
</dbReference>
<organism evidence="4 5">
    <name type="scientific">Galendromus occidentalis</name>
    <name type="common">western predatory mite</name>
    <dbReference type="NCBI Taxonomy" id="34638"/>
    <lineage>
        <taxon>Eukaryota</taxon>
        <taxon>Metazoa</taxon>
        <taxon>Ecdysozoa</taxon>
        <taxon>Arthropoda</taxon>
        <taxon>Chelicerata</taxon>
        <taxon>Arachnida</taxon>
        <taxon>Acari</taxon>
        <taxon>Parasitiformes</taxon>
        <taxon>Mesostigmata</taxon>
        <taxon>Gamasina</taxon>
        <taxon>Phytoseioidea</taxon>
        <taxon>Phytoseiidae</taxon>
        <taxon>Typhlodrominae</taxon>
        <taxon>Galendromus</taxon>
    </lineage>
</organism>
<dbReference type="SUPFAM" id="SSF52540">
    <property type="entry name" value="P-loop containing nucleoside triphosphate hydrolases"/>
    <property type="match status" value="1"/>
</dbReference>
<dbReference type="AlphaFoldDB" id="A0AAJ7SGN5"/>
<evidence type="ECO:0000256" key="2">
    <source>
        <dbReference type="ARBA" id="ARBA00022553"/>
    </source>
</evidence>
<protein>
    <submittedName>
        <fullName evidence="5">Ras-related protein Rab-44-like</fullName>
    </submittedName>
</protein>
<dbReference type="GeneID" id="108864721"/>
<comment type="similarity">
    <text evidence="1">Belongs to the small GTPase superfamily. RGK family.</text>
</comment>
<evidence type="ECO:0000256" key="1">
    <source>
        <dbReference type="ARBA" id="ARBA00008846"/>
    </source>
</evidence>
<feature type="region of interest" description="Disordered" evidence="3">
    <location>
        <begin position="48"/>
        <end position="116"/>
    </location>
</feature>
<dbReference type="GO" id="GO:0005886">
    <property type="term" value="C:plasma membrane"/>
    <property type="evidence" value="ECO:0007669"/>
    <property type="project" value="TreeGrafter"/>
</dbReference>